<reference evidence="1" key="1">
    <citation type="submission" date="2013-05" db="EMBL/GenBank/DDBJ databases">
        <authorList>
            <person name="Yim A.K.Y."/>
            <person name="Chan T.F."/>
            <person name="Ji K.M."/>
            <person name="Liu X.Y."/>
            <person name="Zhou J.W."/>
            <person name="Li R.Q."/>
            <person name="Yang K.Y."/>
            <person name="Li J."/>
            <person name="Li M."/>
            <person name="Law P.T.W."/>
            <person name="Wu Y.L."/>
            <person name="Cai Z.L."/>
            <person name="Qin H."/>
            <person name="Bao Y."/>
            <person name="Leung R.K.K."/>
            <person name="Ng P.K.S."/>
            <person name="Zou J."/>
            <person name="Zhong X.J."/>
            <person name="Ran P.X."/>
            <person name="Zhong N.S."/>
            <person name="Liu Z.G."/>
            <person name="Tsui S.K.W."/>
        </authorList>
    </citation>
    <scope>NUCLEOTIDE SEQUENCE</scope>
    <source>
        <strain evidence="1">Derf</strain>
        <tissue evidence="1">Whole organism</tissue>
    </source>
</reference>
<organism evidence="1 2">
    <name type="scientific">Dermatophagoides farinae</name>
    <name type="common">American house dust mite</name>
    <dbReference type="NCBI Taxonomy" id="6954"/>
    <lineage>
        <taxon>Eukaryota</taxon>
        <taxon>Metazoa</taxon>
        <taxon>Ecdysozoa</taxon>
        <taxon>Arthropoda</taxon>
        <taxon>Chelicerata</taxon>
        <taxon>Arachnida</taxon>
        <taxon>Acari</taxon>
        <taxon>Acariformes</taxon>
        <taxon>Sarcoptiformes</taxon>
        <taxon>Astigmata</taxon>
        <taxon>Psoroptidia</taxon>
        <taxon>Analgoidea</taxon>
        <taxon>Pyroglyphidae</taxon>
        <taxon>Dermatophagoidinae</taxon>
        <taxon>Dermatophagoides</taxon>
    </lineage>
</organism>
<protein>
    <submittedName>
        <fullName evidence="1">Uncharacterized protein</fullName>
    </submittedName>
</protein>
<comment type="caution">
    <text evidence="1">The sequence shown here is derived from an EMBL/GenBank/DDBJ whole genome shotgun (WGS) entry which is preliminary data.</text>
</comment>
<dbReference type="AlphaFoldDB" id="A0A922I0D8"/>
<accession>A0A922I0D8</accession>
<evidence type="ECO:0000313" key="2">
    <source>
        <dbReference type="Proteomes" id="UP000790347"/>
    </source>
</evidence>
<proteinExistence type="predicted"/>
<reference evidence="1" key="2">
    <citation type="journal article" date="2022" name="Res Sq">
        <title>Comparative Genomics Reveals Insights into the Divergent Evolution of Astigmatic Mites and Household Pest Adaptations.</title>
        <authorList>
            <person name="Xiong Q."/>
            <person name="Wan A.T.-Y."/>
            <person name="Liu X.-Y."/>
            <person name="Fung C.S.-H."/>
            <person name="Xiao X."/>
            <person name="Malainual N."/>
            <person name="Hou J."/>
            <person name="Wang L."/>
            <person name="Wang M."/>
            <person name="Yang K."/>
            <person name="Cui Y."/>
            <person name="Leung E."/>
            <person name="Nong W."/>
            <person name="Shin S.-K."/>
            <person name="Au S."/>
            <person name="Jeong K.Y."/>
            <person name="Chew F.T."/>
            <person name="Hui J."/>
            <person name="Leung T.F."/>
            <person name="Tungtrongchitr A."/>
            <person name="Zhong N."/>
            <person name="Liu Z."/>
            <person name="Tsui S."/>
        </authorList>
    </citation>
    <scope>NUCLEOTIDE SEQUENCE</scope>
    <source>
        <strain evidence="1">Derf</strain>
        <tissue evidence="1">Whole organism</tissue>
    </source>
</reference>
<dbReference type="EMBL" id="ASGP02000003">
    <property type="protein sequence ID" value="KAH9517821.1"/>
    <property type="molecule type" value="Genomic_DNA"/>
</dbReference>
<keyword evidence="2" id="KW-1185">Reference proteome</keyword>
<name>A0A922I0D8_DERFA</name>
<evidence type="ECO:0000313" key="1">
    <source>
        <dbReference type="EMBL" id="KAH9517821.1"/>
    </source>
</evidence>
<dbReference type="Proteomes" id="UP000790347">
    <property type="component" value="Unassembled WGS sequence"/>
</dbReference>
<sequence>MARTDDDDHYGHDVYGFEGIDKSNRGDLHFFLKKPIYRFYRFRRSCNVFRLRQFPRRDPPISLE</sequence>
<gene>
    <name evidence="1" type="ORF">DERF_008450</name>
</gene>